<keyword evidence="3" id="KW-1185">Reference proteome</keyword>
<feature type="transmembrane region" description="Helical" evidence="1">
    <location>
        <begin position="42"/>
        <end position="67"/>
    </location>
</feature>
<organism evidence="2 3">
    <name type="scientific">Paenibacillus terrae</name>
    <dbReference type="NCBI Taxonomy" id="159743"/>
    <lineage>
        <taxon>Bacteria</taxon>
        <taxon>Bacillati</taxon>
        <taxon>Bacillota</taxon>
        <taxon>Bacilli</taxon>
        <taxon>Bacillales</taxon>
        <taxon>Paenibacillaceae</taxon>
        <taxon>Paenibacillus</taxon>
    </lineage>
</organism>
<dbReference type="OrthoDB" id="2678330at2"/>
<evidence type="ECO:0000313" key="2">
    <source>
        <dbReference type="EMBL" id="KJD46216.1"/>
    </source>
</evidence>
<comment type="caution">
    <text evidence="2">The sequence shown here is derived from an EMBL/GenBank/DDBJ whole genome shotgun (WGS) entry which is preliminary data.</text>
</comment>
<feature type="transmembrane region" description="Helical" evidence="1">
    <location>
        <begin position="17"/>
        <end position="36"/>
    </location>
</feature>
<dbReference type="RefSeq" id="WP_044645567.1">
    <property type="nucleotide sequence ID" value="NZ_JTHP01000010.1"/>
</dbReference>
<keyword evidence="1" id="KW-1133">Transmembrane helix</keyword>
<keyword evidence="1" id="KW-0812">Transmembrane</keyword>
<proteinExistence type="predicted"/>
<dbReference type="AlphaFoldDB" id="A0A0D7X488"/>
<evidence type="ECO:0000256" key="1">
    <source>
        <dbReference type="SAM" id="Phobius"/>
    </source>
</evidence>
<dbReference type="PATRIC" id="fig|159743.3.peg.1674"/>
<feature type="transmembrane region" description="Helical" evidence="1">
    <location>
        <begin position="88"/>
        <end position="105"/>
    </location>
</feature>
<dbReference type="EMBL" id="JTHP01000010">
    <property type="protein sequence ID" value="KJD46216.1"/>
    <property type="molecule type" value="Genomic_DNA"/>
</dbReference>
<feature type="transmembrane region" description="Helical" evidence="1">
    <location>
        <begin position="111"/>
        <end position="128"/>
    </location>
</feature>
<dbReference type="Proteomes" id="UP000032534">
    <property type="component" value="Unassembled WGS sequence"/>
</dbReference>
<name>A0A0D7X488_9BACL</name>
<evidence type="ECO:0000313" key="3">
    <source>
        <dbReference type="Proteomes" id="UP000032534"/>
    </source>
</evidence>
<protein>
    <submittedName>
        <fullName evidence="2">Uncharacterized protein</fullName>
    </submittedName>
</protein>
<accession>A0A0D7X488</accession>
<keyword evidence="1" id="KW-0472">Membrane</keyword>
<gene>
    <name evidence="2" type="ORF">QD47_07625</name>
</gene>
<sequence>MDELVRSIQKQIRIKRVACWAGIILCGLCALIGIVAQEWLMALITVAATILCIYSLMLMRGMTKFSVEYQPGKRFRYYRRTVQQKLRYITWVQCLLGVFIVLNFTVLSGGMVLFVVAIFGILTLQFSIKKRIKNHQESDAADLAEFVRLGIISPHEQTIGVYKDFVHLTHTFRGNQIMIVTDKRLISVFIEEQGRALKTEMLLSSINKVRAIETGFQGKGLLLSVSNRDQNELHIHMIGQSIYFSPEQFVGSFLRALDAAFKSAPYLLEETFPAYQQLKISLHPSEQGVLHKPTTA</sequence>
<reference evidence="2 3" key="1">
    <citation type="submission" date="2014-11" db="EMBL/GenBank/DDBJ databases">
        <title>Draft Genome Sequences of Paenibacillus polymyxa NRRL B-30509 and Paenibacillus terrae NRRL B-30644, Strains from a Poultry Environment that Produce Tridecaptin A and Paenicidins.</title>
        <authorList>
            <person name="van Belkum M.J."/>
            <person name="Lohans C.T."/>
            <person name="Vederas J.C."/>
        </authorList>
    </citation>
    <scope>NUCLEOTIDE SEQUENCE [LARGE SCALE GENOMIC DNA]</scope>
    <source>
        <strain evidence="2 3">NRRL B-30644</strain>
    </source>
</reference>